<comment type="caution">
    <text evidence="2">The sequence shown here is derived from an EMBL/GenBank/DDBJ whole genome shotgun (WGS) entry which is preliminary data.</text>
</comment>
<protein>
    <submittedName>
        <fullName evidence="2">Uncharacterized protein</fullName>
    </submittedName>
</protein>
<keyword evidence="1" id="KW-0472">Membrane</keyword>
<dbReference type="AlphaFoldDB" id="A0A0F8Y6R7"/>
<name>A0A0F8Y6R7_9ZZZZ</name>
<gene>
    <name evidence="2" type="ORF">LCGC14_2857920</name>
</gene>
<feature type="transmembrane region" description="Helical" evidence="1">
    <location>
        <begin position="12"/>
        <end position="29"/>
    </location>
</feature>
<accession>A0A0F8Y6R7</accession>
<evidence type="ECO:0000256" key="1">
    <source>
        <dbReference type="SAM" id="Phobius"/>
    </source>
</evidence>
<organism evidence="2">
    <name type="scientific">marine sediment metagenome</name>
    <dbReference type="NCBI Taxonomy" id="412755"/>
    <lineage>
        <taxon>unclassified sequences</taxon>
        <taxon>metagenomes</taxon>
        <taxon>ecological metagenomes</taxon>
    </lineage>
</organism>
<keyword evidence="1" id="KW-1133">Transmembrane helix</keyword>
<keyword evidence="1" id="KW-0812">Transmembrane</keyword>
<proteinExistence type="predicted"/>
<dbReference type="EMBL" id="LAZR01055160">
    <property type="protein sequence ID" value="KKK77008.1"/>
    <property type="molecule type" value="Genomic_DNA"/>
</dbReference>
<sequence length="99" mass="10931">MNGNGKIQSWLTPALMAASMVLLAMYMALGRKNRDFPSIWLYVVPLYFVGGCMCLGVSLFFVQPPGIASTQELLITLGLIVVGRWILRWASRRLVVQGG</sequence>
<reference evidence="2" key="1">
    <citation type="journal article" date="2015" name="Nature">
        <title>Complex archaea that bridge the gap between prokaryotes and eukaryotes.</title>
        <authorList>
            <person name="Spang A."/>
            <person name="Saw J.H."/>
            <person name="Jorgensen S.L."/>
            <person name="Zaremba-Niedzwiedzka K."/>
            <person name="Martijn J."/>
            <person name="Lind A.E."/>
            <person name="van Eijk R."/>
            <person name="Schleper C."/>
            <person name="Guy L."/>
            <person name="Ettema T.J."/>
        </authorList>
    </citation>
    <scope>NUCLEOTIDE SEQUENCE</scope>
</reference>
<feature type="transmembrane region" description="Helical" evidence="1">
    <location>
        <begin position="41"/>
        <end position="62"/>
    </location>
</feature>
<evidence type="ECO:0000313" key="2">
    <source>
        <dbReference type="EMBL" id="KKK77008.1"/>
    </source>
</evidence>